<dbReference type="CDD" id="cd14845">
    <property type="entry name" value="L-Ala-D-Glu_peptidase_like"/>
    <property type="match status" value="1"/>
</dbReference>
<accession>A0A2Y8P5R7</accession>
<evidence type="ECO:0000259" key="1">
    <source>
        <dbReference type="Pfam" id="PF13539"/>
    </source>
</evidence>
<dbReference type="InterPro" id="IPR009045">
    <property type="entry name" value="Zn_M74/Hedgehog-like"/>
</dbReference>
<dbReference type="RefSeq" id="WP_112020263.1">
    <property type="nucleotide sequence ID" value="NZ_UCZA01000046.1"/>
</dbReference>
<evidence type="ECO:0000313" key="2">
    <source>
        <dbReference type="EMBL" id="SQP88984.1"/>
    </source>
</evidence>
<gene>
    <name evidence="2" type="ORF">SAMEA3752557_05055</name>
</gene>
<dbReference type="Pfam" id="PF13539">
    <property type="entry name" value="Peptidase_M15_4"/>
    <property type="match status" value="1"/>
</dbReference>
<reference evidence="2 3" key="1">
    <citation type="submission" date="2018-06" db="EMBL/GenBank/DDBJ databases">
        <authorList>
            <consortium name="Pathogen Informatics"/>
            <person name="Doyle S."/>
        </authorList>
    </citation>
    <scope>NUCLEOTIDE SEQUENCE [LARGE SCALE GENOMIC DNA]</scope>
    <source>
        <strain evidence="2 3">VREC0535</strain>
    </source>
</reference>
<proteinExistence type="predicted"/>
<dbReference type="Proteomes" id="UP000250671">
    <property type="component" value="Unassembled WGS sequence"/>
</dbReference>
<dbReference type="GO" id="GO:0008233">
    <property type="term" value="F:peptidase activity"/>
    <property type="evidence" value="ECO:0007669"/>
    <property type="project" value="InterPro"/>
</dbReference>
<organism evidence="2 3">
    <name type="scientific">Escherichia coli</name>
    <dbReference type="NCBI Taxonomy" id="562"/>
    <lineage>
        <taxon>Bacteria</taxon>
        <taxon>Pseudomonadati</taxon>
        <taxon>Pseudomonadota</taxon>
        <taxon>Gammaproteobacteria</taxon>
        <taxon>Enterobacterales</taxon>
        <taxon>Enterobacteriaceae</taxon>
        <taxon>Escherichia</taxon>
    </lineage>
</organism>
<protein>
    <submittedName>
        <fullName evidence="2">Putative phage endolysin</fullName>
    </submittedName>
</protein>
<dbReference type="InterPro" id="IPR039561">
    <property type="entry name" value="Peptidase_M15C"/>
</dbReference>
<feature type="domain" description="Peptidase M15C" evidence="1">
    <location>
        <begin position="58"/>
        <end position="123"/>
    </location>
</feature>
<dbReference type="EMBL" id="UCZA01000046">
    <property type="protein sequence ID" value="SQP88984.1"/>
    <property type="molecule type" value="Genomic_DNA"/>
</dbReference>
<evidence type="ECO:0000313" key="3">
    <source>
        <dbReference type="Proteomes" id="UP000250671"/>
    </source>
</evidence>
<name>A0A2Y8P5R7_ECOLX</name>
<dbReference type="Gene3D" id="3.30.1380.10">
    <property type="match status" value="1"/>
</dbReference>
<sequence>MSGKFRLSRRSEKNLEGVKPQLVAVVRRALELTEVDFGITEGLRSKYRQKQLVAAGKSQTMNSRHLTGDAVDVVAYIGSQVSWDWPLYEKIAQAFKQAAAELNTPIEWGGEWRSLKDGPHFQLKR</sequence>
<dbReference type="SUPFAM" id="SSF55166">
    <property type="entry name" value="Hedgehog/DD-peptidase"/>
    <property type="match status" value="1"/>
</dbReference>
<dbReference type="AlphaFoldDB" id="A0A2Y8P5R7"/>